<sequence>MTARRILGSGPASPASIGAAQADLLEDLPGVRLSDLAELRAKGVLGPRAARPPAARRALGAGTRLEIGPSHTAG</sequence>
<protein>
    <submittedName>
        <fullName evidence="2">Uncharacterized protein</fullName>
    </submittedName>
</protein>
<reference evidence="2 3" key="1">
    <citation type="submission" date="2019-09" db="EMBL/GenBank/DDBJ databases">
        <title>Draft genome sequence of the Ebosin-producing strain Streptomyces sp. 139.</title>
        <authorList>
            <person name="Ai L."/>
            <person name="Geng M."/>
            <person name="Ma M."/>
            <person name="Bai L."/>
        </authorList>
    </citation>
    <scope>NUCLEOTIDE SEQUENCE [LARGE SCALE GENOMIC DNA]</scope>
    <source>
        <strain evidence="2 3">139</strain>
    </source>
</reference>
<keyword evidence="3" id="KW-1185">Reference proteome</keyword>
<feature type="compositionally biased region" description="Low complexity" evidence="1">
    <location>
        <begin position="45"/>
        <end position="65"/>
    </location>
</feature>
<organism evidence="2 3">
    <name type="scientific">Streptomyces tendae</name>
    <dbReference type="NCBI Taxonomy" id="1932"/>
    <lineage>
        <taxon>Bacteria</taxon>
        <taxon>Bacillati</taxon>
        <taxon>Actinomycetota</taxon>
        <taxon>Actinomycetes</taxon>
        <taxon>Kitasatosporales</taxon>
        <taxon>Streptomycetaceae</taxon>
        <taxon>Streptomyces</taxon>
    </lineage>
</organism>
<dbReference type="RefSeq" id="WP_150156402.1">
    <property type="nucleotide sequence ID" value="NZ_CP043959.1"/>
</dbReference>
<dbReference type="Proteomes" id="UP000324308">
    <property type="component" value="Chromosome"/>
</dbReference>
<accession>A0ABX5ZW54</accession>
<evidence type="ECO:0000256" key="1">
    <source>
        <dbReference type="SAM" id="MobiDB-lite"/>
    </source>
</evidence>
<evidence type="ECO:0000313" key="3">
    <source>
        <dbReference type="Proteomes" id="UP000324308"/>
    </source>
</evidence>
<gene>
    <name evidence="2" type="ORF">F3L20_25975</name>
</gene>
<dbReference type="EMBL" id="CP043959">
    <property type="protein sequence ID" value="QER88849.1"/>
    <property type="molecule type" value="Genomic_DNA"/>
</dbReference>
<proteinExistence type="predicted"/>
<name>A0ABX5ZW54_STRTE</name>
<evidence type="ECO:0000313" key="2">
    <source>
        <dbReference type="EMBL" id="QER88849.1"/>
    </source>
</evidence>
<feature type="region of interest" description="Disordered" evidence="1">
    <location>
        <begin position="44"/>
        <end position="74"/>
    </location>
</feature>